<dbReference type="EMBL" id="LAZR01016454">
    <property type="protein sequence ID" value="KKM04434.1"/>
    <property type="molecule type" value="Genomic_DNA"/>
</dbReference>
<comment type="caution">
    <text evidence="1">The sequence shown here is derived from an EMBL/GenBank/DDBJ whole genome shotgun (WGS) entry which is preliminary data.</text>
</comment>
<feature type="non-terminal residue" evidence="1">
    <location>
        <position position="1"/>
    </location>
</feature>
<organism evidence="1">
    <name type="scientific">marine sediment metagenome</name>
    <dbReference type="NCBI Taxonomy" id="412755"/>
    <lineage>
        <taxon>unclassified sequences</taxon>
        <taxon>metagenomes</taxon>
        <taxon>ecological metagenomes</taxon>
    </lineage>
</organism>
<protein>
    <submittedName>
        <fullName evidence="1">Uncharacterized protein</fullName>
    </submittedName>
</protein>
<name>A0A0F9H034_9ZZZZ</name>
<proteinExistence type="predicted"/>
<accession>A0A0F9H034</accession>
<gene>
    <name evidence="1" type="ORF">LCGC14_1764230</name>
</gene>
<sequence length="117" mass="13951">RTEIIEIKLEAENKSKSYEFLTNCDDLINEIRIPRGKLHNMVRKQGKKVDKKLSESKGQFDEIFENIQAISNDFVKEIDQGQIMEFINFFSRFNSQITEYNEKIPLLKREIRKFGIY</sequence>
<evidence type="ECO:0000313" key="1">
    <source>
        <dbReference type="EMBL" id="KKM04434.1"/>
    </source>
</evidence>
<reference evidence="1" key="1">
    <citation type="journal article" date="2015" name="Nature">
        <title>Complex archaea that bridge the gap between prokaryotes and eukaryotes.</title>
        <authorList>
            <person name="Spang A."/>
            <person name="Saw J.H."/>
            <person name="Jorgensen S.L."/>
            <person name="Zaremba-Niedzwiedzka K."/>
            <person name="Martijn J."/>
            <person name="Lind A.E."/>
            <person name="van Eijk R."/>
            <person name="Schleper C."/>
            <person name="Guy L."/>
            <person name="Ettema T.J."/>
        </authorList>
    </citation>
    <scope>NUCLEOTIDE SEQUENCE</scope>
</reference>
<dbReference type="AlphaFoldDB" id="A0A0F9H034"/>